<dbReference type="Pfam" id="PF08668">
    <property type="entry name" value="HDOD"/>
    <property type="match status" value="1"/>
</dbReference>
<dbReference type="Proteomes" id="UP000755551">
    <property type="component" value="Unassembled WGS sequence"/>
</dbReference>
<evidence type="ECO:0000259" key="1">
    <source>
        <dbReference type="PROSITE" id="PS51833"/>
    </source>
</evidence>
<organism evidence="2 3">
    <name type="scientific">Marinobacterium weihaiense</name>
    <dbReference type="NCBI Taxonomy" id="2851016"/>
    <lineage>
        <taxon>Bacteria</taxon>
        <taxon>Pseudomonadati</taxon>
        <taxon>Pseudomonadota</taxon>
        <taxon>Gammaproteobacteria</taxon>
        <taxon>Oceanospirillales</taxon>
        <taxon>Oceanospirillaceae</taxon>
        <taxon>Marinobacterium</taxon>
    </lineage>
</organism>
<dbReference type="EMBL" id="JAHQZT010000014">
    <property type="protein sequence ID" value="MBV0933945.1"/>
    <property type="molecule type" value="Genomic_DNA"/>
</dbReference>
<comment type="caution">
    <text evidence="2">The sequence shown here is derived from an EMBL/GenBank/DDBJ whole genome shotgun (WGS) entry which is preliminary data.</text>
</comment>
<name>A0ABS6MCP7_9GAMM</name>
<feature type="domain" description="HDOD" evidence="1">
    <location>
        <begin position="170"/>
        <end position="370"/>
    </location>
</feature>
<accession>A0ABS6MCP7</accession>
<gene>
    <name evidence="2" type="ORF">KTN04_11380</name>
</gene>
<evidence type="ECO:0000313" key="3">
    <source>
        <dbReference type="Proteomes" id="UP000755551"/>
    </source>
</evidence>
<sequence length="443" mass="48248">MHATGEKALSVGVPGLNEERSATARLVLLHDRAGKVLALLPAAALLDLNRLCQLAGRELQPVKAEDTRRFFEQPALATAAGREQLFTLPLLLDEALPASALSCQEPYSGWQCLLSALPAHERVLKGRFGSTPQVPAQVSAGLADETVINRAVERFTSVRVRQRLQDLLGLPGLSESMRTIVQLRSNPDAGVDDLVPVVKRDPSLSAQVMGWASSPYYAAPGKVRSIEDAVIRVLGFDLVINLAVGVAMGKVLSLPEDTPRGSVYYWDQAISTATLCELLARKSSLDERPRPGLAYLAGLLHNFGYLVLGHLFPPHFSRLSRYIEANPHLEQQQVEQEILHVTREQIGGWVLDNWKLPDEVCAAVRFQQVPEQAGEHDTYAQILYLASRLLRVEGLSDGPRVAVPAVLPAQLGLTAEQVEAAVATVKAQAEELAQLSRLFDQAS</sequence>
<keyword evidence="3" id="KW-1185">Reference proteome</keyword>
<dbReference type="PIRSF" id="PIRSF036888">
    <property type="entry name" value="HDGYPm_UCP036888"/>
    <property type="match status" value="1"/>
</dbReference>
<dbReference type="InterPro" id="IPR014627">
    <property type="entry name" value="UCP036888_HDGYP-like"/>
</dbReference>
<protein>
    <submittedName>
        <fullName evidence="2">HDOD domain-containing protein</fullName>
    </submittedName>
</protein>
<dbReference type="InterPro" id="IPR013976">
    <property type="entry name" value="HDOD"/>
</dbReference>
<dbReference type="PANTHER" id="PTHR33525:SF3">
    <property type="entry name" value="RIBONUCLEASE Y"/>
    <property type="match status" value="1"/>
</dbReference>
<reference evidence="2 3" key="1">
    <citation type="submission" date="2021-06" db="EMBL/GenBank/DDBJ databases">
        <title>Bacterium isolated from marine sediment.</title>
        <authorList>
            <person name="Zhu K.-L."/>
            <person name="Du Z.-J."/>
            <person name="Liang Q.-Y."/>
        </authorList>
    </citation>
    <scope>NUCLEOTIDE SEQUENCE [LARGE SCALE GENOMIC DNA]</scope>
    <source>
        <strain evidence="2 3">A346</strain>
    </source>
</reference>
<proteinExistence type="predicted"/>
<dbReference type="InterPro" id="IPR052340">
    <property type="entry name" value="RNase_Y/CdgJ"/>
</dbReference>
<evidence type="ECO:0000313" key="2">
    <source>
        <dbReference type="EMBL" id="MBV0933945.1"/>
    </source>
</evidence>
<dbReference type="PROSITE" id="PS51833">
    <property type="entry name" value="HDOD"/>
    <property type="match status" value="1"/>
</dbReference>
<dbReference type="PANTHER" id="PTHR33525">
    <property type="match status" value="1"/>
</dbReference>